<feature type="region of interest" description="Disordered" evidence="1">
    <location>
        <begin position="638"/>
        <end position="657"/>
    </location>
</feature>
<dbReference type="OrthoDB" id="3941256at2759"/>
<dbReference type="InterPro" id="IPR053083">
    <property type="entry name" value="TF_kinase-domain_protein"/>
</dbReference>
<dbReference type="SUPFAM" id="SSF56112">
    <property type="entry name" value="Protein kinase-like (PK-like)"/>
    <property type="match status" value="1"/>
</dbReference>
<feature type="domain" description="Protein kinase" evidence="2">
    <location>
        <begin position="131"/>
        <end position="478"/>
    </location>
</feature>
<sequence length="813" mass="93882">MCERSNTFDFHFLQLLQEIRRKSRNAPPEEYAENIASEALSLFALLINLRHSMFIHEFSVKGLGKDALLESWIGKFPNEIIPEFWHEFESKDPDIAHIVGVDFREKLPRYCPPILDSPAYVEWGPDRILPFMNEELIGETGNSKVYCFEIHDEYRNFKHYPNVRKFARKEISNRFSISLVEAVKKSEKDDMARQEKQVLQRIGYAQDPHIVRMIKTYKHGDSFNIVFPWAKTNLDDYIRKSEPHQAHKCRIESVAECSFWIQLRGITQALSKVHNIDQLGSAGQRDVRDNERDFGVHSDLKPSNILVEEDGRWVISDFGQATFRTLHSRDETSSIRNRGGTATYAPPEFEHGTHKRAFDIFSLGIIFLEVAAFVIRSYEGLVSEDQDHPGLDNARKTVDNDPHIGDNYRFYVKDQSDRCHLKEGITTFMQDLQRRVSKDSNDHLFVTDLLELIRQMLSCNPNARPRAREVDLKLSKLIEDHSNEGRSIQATNLQRTHVERYNQRLQEVGRMGSYIKHDGVRHRIVVVIDPADEDLILFRAFSLENDPTESYRLPKKAILVPQYAFATNETSAQRFDITFPRHEDNAGIYDHEFYNEEAAEEFQSILTGQIVRASFPITGFNFKERHSSLRKMFPFGRSKKASRKMDQNNETSASDSVRPVCPNLVQLWEGEEEASWLSKDAPPKLSVGDELPPRRVVIFGVEDGRSIAILRIHANFRLIKQSGLIGKFCPTNDERDDRFSMTILRPLHKGDPGSLAGIPIDPQNLLRCEREGKQVQCKEASLEFESEHIQQKFVQEYLKLKKEWADLGGANFD</sequence>
<dbReference type="InterPro" id="IPR000719">
    <property type="entry name" value="Prot_kinase_dom"/>
</dbReference>
<accession>A0A1J9SKC4</accession>
<evidence type="ECO:0000256" key="1">
    <source>
        <dbReference type="SAM" id="MobiDB-lite"/>
    </source>
</evidence>
<proteinExistence type="predicted"/>
<dbReference type="GeneID" id="31010260"/>
<dbReference type="Gene3D" id="1.10.510.10">
    <property type="entry name" value="Transferase(Phosphotransferase) domain 1"/>
    <property type="match status" value="1"/>
</dbReference>
<dbReference type="Pfam" id="PF00069">
    <property type="entry name" value="Pkinase"/>
    <property type="match status" value="1"/>
</dbReference>
<dbReference type="STRING" id="236234.A0A1J9SKC4"/>
<reference evidence="3 4" key="1">
    <citation type="submission" date="2016-10" db="EMBL/GenBank/DDBJ databases">
        <title>Proteomics and genomics reveal pathogen-plant mechanisms compatible with a hemibiotrophic lifestyle of Diplodia corticola.</title>
        <authorList>
            <person name="Fernandes I."/>
            <person name="De Jonge R."/>
            <person name="Van De Peer Y."/>
            <person name="Devreese B."/>
            <person name="Alves A."/>
            <person name="Esteves A.C."/>
        </authorList>
    </citation>
    <scope>NUCLEOTIDE SEQUENCE [LARGE SCALE GENOMIC DNA]</scope>
    <source>
        <strain evidence="3 4">CBS 112549</strain>
    </source>
</reference>
<dbReference type="AlphaFoldDB" id="A0A1J9SKC4"/>
<name>A0A1J9SKC4_9PEZI</name>
<keyword evidence="4" id="KW-1185">Reference proteome</keyword>
<protein>
    <submittedName>
        <fullName evidence="3">Protein kinase domain-containing protein</fullName>
    </submittedName>
</protein>
<evidence type="ECO:0000313" key="3">
    <source>
        <dbReference type="EMBL" id="OJD40791.1"/>
    </source>
</evidence>
<evidence type="ECO:0000259" key="2">
    <source>
        <dbReference type="PROSITE" id="PS50011"/>
    </source>
</evidence>
<dbReference type="Proteomes" id="UP000183809">
    <property type="component" value="Unassembled WGS sequence"/>
</dbReference>
<dbReference type="InterPro" id="IPR011009">
    <property type="entry name" value="Kinase-like_dom_sf"/>
</dbReference>
<dbReference type="RefSeq" id="XP_020135634.1">
    <property type="nucleotide sequence ID" value="XM_020270001.1"/>
</dbReference>
<organism evidence="3 4">
    <name type="scientific">Diplodia corticola</name>
    <dbReference type="NCBI Taxonomy" id="236234"/>
    <lineage>
        <taxon>Eukaryota</taxon>
        <taxon>Fungi</taxon>
        <taxon>Dikarya</taxon>
        <taxon>Ascomycota</taxon>
        <taxon>Pezizomycotina</taxon>
        <taxon>Dothideomycetes</taxon>
        <taxon>Dothideomycetes incertae sedis</taxon>
        <taxon>Botryosphaeriales</taxon>
        <taxon>Botryosphaeriaceae</taxon>
        <taxon>Diplodia</taxon>
    </lineage>
</organism>
<keyword evidence="3" id="KW-0418">Kinase</keyword>
<keyword evidence="3" id="KW-0808">Transferase</keyword>
<dbReference type="PANTHER" id="PTHR44305:SF24">
    <property type="entry name" value="TYROSINE-PROTEIN KINASE C03B1.5-RELATED"/>
    <property type="match status" value="1"/>
</dbReference>
<dbReference type="CDD" id="cd00180">
    <property type="entry name" value="PKc"/>
    <property type="match status" value="1"/>
</dbReference>
<comment type="caution">
    <text evidence="3">The sequence shown here is derived from an EMBL/GenBank/DDBJ whole genome shotgun (WGS) entry which is preliminary data.</text>
</comment>
<dbReference type="PROSITE" id="PS50011">
    <property type="entry name" value="PROTEIN_KINASE_DOM"/>
    <property type="match status" value="1"/>
</dbReference>
<dbReference type="EMBL" id="MNUE01000001">
    <property type="protein sequence ID" value="OJD40791.1"/>
    <property type="molecule type" value="Genomic_DNA"/>
</dbReference>
<dbReference type="SMART" id="SM00220">
    <property type="entry name" value="S_TKc"/>
    <property type="match status" value="1"/>
</dbReference>
<gene>
    <name evidence="3" type="ORF">BKCO1_1000588</name>
</gene>
<dbReference type="GO" id="GO:0004672">
    <property type="term" value="F:protein kinase activity"/>
    <property type="evidence" value="ECO:0007669"/>
    <property type="project" value="InterPro"/>
</dbReference>
<evidence type="ECO:0000313" key="4">
    <source>
        <dbReference type="Proteomes" id="UP000183809"/>
    </source>
</evidence>
<dbReference type="GO" id="GO:0005524">
    <property type="term" value="F:ATP binding"/>
    <property type="evidence" value="ECO:0007669"/>
    <property type="project" value="InterPro"/>
</dbReference>
<dbReference type="PANTHER" id="PTHR44305">
    <property type="entry name" value="SI:DKEY-192D15.2-RELATED"/>
    <property type="match status" value="1"/>
</dbReference>